<name>A0A6I8V948_DROPS</name>
<dbReference type="KEGG" id="dpo:26533270"/>
<protein>
    <submittedName>
        <fullName evidence="3">Uncharacterized protein</fullName>
    </submittedName>
</protein>
<keyword evidence="1" id="KW-0812">Transmembrane</keyword>
<dbReference type="InParanoid" id="A0A6I8V948"/>
<reference evidence="3" key="1">
    <citation type="submission" date="2025-08" db="UniProtKB">
        <authorList>
            <consortium name="RefSeq"/>
        </authorList>
    </citation>
    <scope>IDENTIFICATION</scope>
    <source>
        <strain evidence="3">MV-25-SWS-2005</strain>
        <tissue evidence="3">Whole body</tissue>
    </source>
</reference>
<dbReference type="AlphaFoldDB" id="A0A6I8V948"/>
<keyword evidence="1" id="KW-1133">Transmembrane helix</keyword>
<proteinExistence type="predicted"/>
<accession>A0A6I8V948</accession>
<organism evidence="2 3">
    <name type="scientific">Drosophila pseudoobscura pseudoobscura</name>
    <name type="common">Fruit fly</name>
    <dbReference type="NCBI Taxonomy" id="46245"/>
    <lineage>
        <taxon>Eukaryota</taxon>
        <taxon>Metazoa</taxon>
        <taxon>Ecdysozoa</taxon>
        <taxon>Arthropoda</taxon>
        <taxon>Hexapoda</taxon>
        <taxon>Insecta</taxon>
        <taxon>Pterygota</taxon>
        <taxon>Neoptera</taxon>
        <taxon>Endopterygota</taxon>
        <taxon>Diptera</taxon>
        <taxon>Brachycera</taxon>
        <taxon>Muscomorpha</taxon>
        <taxon>Ephydroidea</taxon>
        <taxon>Drosophilidae</taxon>
        <taxon>Drosophila</taxon>
        <taxon>Sophophora</taxon>
    </lineage>
</organism>
<evidence type="ECO:0000256" key="1">
    <source>
        <dbReference type="SAM" id="Phobius"/>
    </source>
</evidence>
<evidence type="ECO:0000313" key="3">
    <source>
        <dbReference type="RefSeq" id="XP_015036403.2"/>
    </source>
</evidence>
<keyword evidence="1" id="KW-0472">Membrane</keyword>
<sequence length="110" mass="13064">MLRALKLQRSEPIRKAMRDDKEILLDGDSYRDIVQMDHPVHVSNEEQQQDPPEHVYMSIEEQPPAELDILQGESRFSKFLHNWNSVGICLFYNLCMIVLVLVIFIYKRKY</sequence>
<gene>
    <name evidence="3" type="primary">LOC26533270</name>
</gene>
<keyword evidence="2" id="KW-1185">Reference proteome</keyword>
<evidence type="ECO:0000313" key="2">
    <source>
        <dbReference type="Proteomes" id="UP000001819"/>
    </source>
</evidence>
<dbReference type="Proteomes" id="UP000001819">
    <property type="component" value="Chromosome 4"/>
</dbReference>
<feature type="transmembrane region" description="Helical" evidence="1">
    <location>
        <begin position="85"/>
        <end position="106"/>
    </location>
</feature>
<dbReference type="ExpressionAtlas" id="A0A6I8V948">
    <property type="expression patterns" value="baseline"/>
</dbReference>
<dbReference type="RefSeq" id="XP_015036403.2">
    <property type="nucleotide sequence ID" value="XM_015180917.2"/>
</dbReference>